<protein>
    <recommendedName>
        <fullName evidence="4">Methyltransferase</fullName>
        <ecNumber evidence="4">2.1.1.-</ecNumber>
    </recommendedName>
</protein>
<evidence type="ECO:0000256" key="4">
    <source>
        <dbReference type="PIRNR" id="PIRNR037567"/>
    </source>
</evidence>
<comment type="similarity">
    <text evidence="1 4">Belongs to the trimethylamine methyltransferase family.</text>
</comment>
<name>A0ABU0YMK9_9PROT</name>
<dbReference type="EC" id="2.1.1.-" evidence="4"/>
<dbReference type="Gene3D" id="3.20.20.480">
    <property type="entry name" value="Trimethylamine methyltransferase-like"/>
    <property type="match status" value="1"/>
</dbReference>
<dbReference type="GO" id="GO:0008168">
    <property type="term" value="F:methyltransferase activity"/>
    <property type="evidence" value="ECO:0007669"/>
    <property type="project" value="UniProtKB-KW"/>
</dbReference>
<keyword evidence="2 5" id="KW-0489">Methyltransferase</keyword>
<dbReference type="Proteomes" id="UP001230156">
    <property type="component" value="Unassembled WGS sequence"/>
</dbReference>
<dbReference type="GO" id="GO:0032259">
    <property type="term" value="P:methylation"/>
    <property type="evidence" value="ECO:0007669"/>
    <property type="project" value="UniProtKB-KW"/>
</dbReference>
<evidence type="ECO:0000256" key="3">
    <source>
        <dbReference type="ARBA" id="ARBA00022679"/>
    </source>
</evidence>
<comment type="caution">
    <text evidence="5">The sequence shown here is derived from an EMBL/GenBank/DDBJ whole genome shotgun (WGS) entry which is preliminary data.</text>
</comment>
<dbReference type="InterPro" id="IPR010426">
    <property type="entry name" value="MTTB_MeTrfase"/>
</dbReference>
<evidence type="ECO:0000313" key="6">
    <source>
        <dbReference type="Proteomes" id="UP001230156"/>
    </source>
</evidence>
<dbReference type="RefSeq" id="WP_379956446.1">
    <property type="nucleotide sequence ID" value="NZ_JAUYVI010000004.1"/>
</dbReference>
<keyword evidence="6" id="KW-1185">Reference proteome</keyword>
<proteinExistence type="inferred from homology"/>
<dbReference type="InterPro" id="IPR038601">
    <property type="entry name" value="MttB-like_sf"/>
</dbReference>
<reference evidence="6" key="1">
    <citation type="submission" date="2023-08" db="EMBL/GenBank/DDBJ databases">
        <title>Rhodospirillaceae gen. nov., a novel taxon isolated from the Yangtze River Yuezi River estuary sludge.</title>
        <authorList>
            <person name="Ruan L."/>
        </authorList>
    </citation>
    <scope>NUCLEOTIDE SEQUENCE [LARGE SCALE GENOMIC DNA]</scope>
    <source>
        <strain evidence="6">R-7</strain>
    </source>
</reference>
<evidence type="ECO:0000256" key="2">
    <source>
        <dbReference type="ARBA" id="ARBA00022603"/>
    </source>
</evidence>
<evidence type="ECO:0000256" key="1">
    <source>
        <dbReference type="ARBA" id="ARBA00007137"/>
    </source>
</evidence>
<dbReference type="Pfam" id="PF06253">
    <property type="entry name" value="MTTB"/>
    <property type="match status" value="1"/>
</dbReference>
<dbReference type="PIRSF" id="PIRSF037567">
    <property type="entry name" value="MTTB_MeTrfase"/>
    <property type="match status" value="1"/>
</dbReference>
<accession>A0ABU0YMK9</accession>
<keyword evidence="3 4" id="KW-0808">Transferase</keyword>
<dbReference type="EMBL" id="JAUYVI010000004">
    <property type="protein sequence ID" value="MDQ7248969.1"/>
    <property type="molecule type" value="Genomic_DNA"/>
</dbReference>
<organism evidence="5 6">
    <name type="scientific">Dongia sedimenti</name>
    <dbReference type="NCBI Taxonomy" id="3064282"/>
    <lineage>
        <taxon>Bacteria</taxon>
        <taxon>Pseudomonadati</taxon>
        <taxon>Pseudomonadota</taxon>
        <taxon>Alphaproteobacteria</taxon>
        <taxon>Rhodospirillales</taxon>
        <taxon>Dongiaceae</taxon>
        <taxon>Dongia</taxon>
    </lineage>
</organism>
<gene>
    <name evidence="5" type="ORF">Q8A70_14885</name>
</gene>
<sequence length="514" mass="56143">MSGERGAREALRRKERRVPVKGIRQLPFARIENRYPPIQLLSADEIDAIHHASLRLLQEVGMEVLHEESRRVLKAAGAEVDETNQRVRYAPELIESFVAMAPAEFTLEARNPAHNVKVGGPHVIFAATGGPAFASDLDRGRRAGNYQDMCDYIRVVHRLNVIHQEGGCPIEPTDLPAETRHLDFYRAAIALTDKTWQCWALGGYRVEDAIEMAAISMGKTRAQLKASPVTLTVVNSNSPLRLDIPMGEGLAAMAKAGQPVAMTPFTLAGAMSPVTIAGALVQQNAEALALIALAQMHNPGVPVLYGGFTSNVDMRTGSPAFGTPEYTKAALASGQLARRYKIPFRSSNVTASNCVDVQAAYEGGMSLWGTIMGGVNLIEHAAGWLEGGLTASFEKLILDAEMLQMMREFLNPLQVDEDSMGLEAIREVGPGGHFFGTGHTLARFERAFYEPMLSDWRNFENWQDGGAKTGTERANAIWKELLKSYEQPAMDPGIAEALDAYVAKRKEEIGRQSA</sequence>
<evidence type="ECO:0000313" key="5">
    <source>
        <dbReference type="EMBL" id="MDQ7248969.1"/>
    </source>
</evidence>